<proteinExistence type="predicted"/>
<dbReference type="EMBL" id="JARJLG010000281">
    <property type="protein sequence ID" value="KAJ7720280.1"/>
    <property type="molecule type" value="Genomic_DNA"/>
</dbReference>
<accession>A0AAD7MKA2</accession>
<dbReference type="Proteomes" id="UP001215280">
    <property type="component" value="Unassembled WGS sequence"/>
</dbReference>
<dbReference type="PROSITE" id="PS50011">
    <property type="entry name" value="PROTEIN_KINASE_DOM"/>
    <property type="match status" value="1"/>
</dbReference>
<dbReference type="InterPro" id="IPR000719">
    <property type="entry name" value="Prot_kinase_dom"/>
</dbReference>
<dbReference type="Pfam" id="PF07714">
    <property type="entry name" value="PK_Tyr_Ser-Thr"/>
    <property type="match status" value="1"/>
</dbReference>
<dbReference type="PANTHER" id="PTHR44329">
    <property type="entry name" value="SERINE/THREONINE-PROTEIN KINASE TNNI3K-RELATED"/>
    <property type="match status" value="1"/>
</dbReference>
<dbReference type="AlphaFoldDB" id="A0AAD7MKA2"/>
<dbReference type="Gene3D" id="1.10.510.10">
    <property type="entry name" value="Transferase(Phosphotransferase) domain 1"/>
    <property type="match status" value="1"/>
</dbReference>
<evidence type="ECO:0000313" key="3">
    <source>
        <dbReference type="Proteomes" id="UP001215280"/>
    </source>
</evidence>
<dbReference type="InterPro" id="IPR008266">
    <property type="entry name" value="Tyr_kinase_AS"/>
</dbReference>
<evidence type="ECO:0000313" key="2">
    <source>
        <dbReference type="EMBL" id="KAJ7720280.1"/>
    </source>
</evidence>
<reference evidence="2" key="1">
    <citation type="submission" date="2023-03" db="EMBL/GenBank/DDBJ databases">
        <title>Massive genome expansion in bonnet fungi (Mycena s.s.) driven by repeated elements and novel gene families across ecological guilds.</title>
        <authorList>
            <consortium name="Lawrence Berkeley National Laboratory"/>
            <person name="Harder C.B."/>
            <person name="Miyauchi S."/>
            <person name="Viragh M."/>
            <person name="Kuo A."/>
            <person name="Thoen E."/>
            <person name="Andreopoulos B."/>
            <person name="Lu D."/>
            <person name="Skrede I."/>
            <person name="Drula E."/>
            <person name="Henrissat B."/>
            <person name="Morin E."/>
            <person name="Kohler A."/>
            <person name="Barry K."/>
            <person name="LaButti K."/>
            <person name="Morin E."/>
            <person name="Salamov A."/>
            <person name="Lipzen A."/>
            <person name="Mereny Z."/>
            <person name="Hegedus B."/>
            <person name="Baldrian P."/>
            <person name="Stursova M."/>
            <person name="Weitz H."/>
            <person name="Taylor A."/>
            <person name="Grigoriev I.V."/>
            <person name="Nagy L.G."/>
            <person name="Martin F."/>
            <person name="Kauserud H."/>
        </authorList>
    </citation>
    <scope>NUCLEOTIDE SEQUENCE</scope>
    <source>
        <strain evidence="2">CBHHK188m</strain>
    </source>
</reference>
<organism evidence="2 3">
    <name type="scientific">Mycena maculata</name>
    <dbReference type="NCBI Taxonomy" id="230809"/>
    <lineage>
        <taxon>Eukaryota</taxon>
        <taxon>Fungi</taxon>
        <taxon>Dikarya</taxon>
        <taxon>Basidiomycota</taxon>
        <taxon>Agaricomycotina</taxon>
        <taxon>Agaricomycetes</taxon>
        <taxon>Agaricomycetidae</taxon>
        <taxon>Agaricales</taxon>
        <taxon>Marasmiineae</taxon>
        <taxon>Mycenaceae</taxon>
        <taxon>Mycena</taxon>
    </lineage>
</organism>
<keyword evidence="3" id="KW-1185">Reference proteome</keyword>
<sequence length="203" mass="22760">MMKTFKLADFQKFCREALIWKNLDYVLPFLGVDSEGFLCMVSPWMQKGPIVSGKGGPDRKFIPARMHEIAVGLQYLHSQNIVHGDLRGANILLDDQGRARLADFGLAVFADRPLVATHRGGSTRWMAPELLDPESCGLEVWQRTFASDTYSLRKPPFSDIPSDGAVLLKVIRGVRPECPPIVPDWCGQIIVSCWSHKPIGRER</sequence>
<dbReference type="GO" id="GO:0005524">
    <property type="term" value="F:ATP binding"/>
    <property type="evidence" value="ECO:0007669"/>
    <property type="project" value="InterPro"/>
</dbReference>
<evidence type="ECO:0000259" key="1">
    <source>
        <dbReference type="PROSITE" id="PS50011"/>
    </source>
</evidence>
<keyword evidence="2" id="KW-0418">Kinase</keyword>
<dbReference type="InterPro" id="IPR001245">
    <property type="entry name" value="Ser-Thr/Tyr_kinase_cat_dom"/>
</dbReference>
<feature type="domain" description="Protein kinase" evidence="1">
    <location>
        <begin position="1"/>
        <end position="203"/>
    </location>
</feature>
<protein>
    <submittedName>
        <fullName evidence="2">Kinase-like domain-containing protein</fullName>
    </submittedName>
</protein>
<keyword evidence="2" id="KW-0808">Transferase</keyword>
<dbReference type="PROSITE" id="PS00109">
    <property type="entry name" value="PROTEIN_KINASE_TYR"/>
    <property type="match status" value="1"/>
</dbReference>
<gene>
    <name evidence="2" type="ORF">DFH07DRAFT_872265</name>
</gene>
<dbReference type="InterPro" id="IPR011009">
    <property type="entry name" value="Kinase-like_dom_sf"/>
</dbReference>
<comment type="caution">
    <text evidence="2">The sequence shown here is derived from an EMBL/GenBank/DDBJ whole genome shotgun (WGS) entry which is preliminary data.</text>
</comment>
<dbReference type="GO" id="GO:0004674">
    <property type="term" value="F:protein serine/threonine kinase activity"/>
    <property type="evidence" value="ECO:0007669"/>
    <property type="project" value="TreeGrafter"/>
</dbReference>
<dbReference type="SUPFAM" id="SSF56112">
    <property type="entry name" value="Protein kinase-like (PK-like)"/>
    <property type="match status" value="1"/>
</dbReference>
<dbReference type="InterPro" id="IPR051681">
    <property type="entry name" value="Ser/Thr_Kinases-Pseudokinases"/>
</dbReference>
<name>A0AAD7MKA2_9AGAR</name>